<comment type="caution">
    <text evidence="1">The sequence shown here is derived from an EMBL/GenBank/DDBJ whole genome shotgun (WGS) entry which is preliminary data.</text>
</comment>
<dbReference type="InterPro" id="IPR011048">
    <property type="entry name" value="Haem_d1_sf"/>
</dbReference>
<sequence>MNKTTLNYGKLIAMSLIGISTFTSCKKDRGLVVLEPVPTSTLGIYVLCEGPYGTANNSSITYYDAATGTSDKDYFKKQNNTDLGTNANDLKLYGSKMYCVITGTTFEAKDSYLEVISIATGKSIKRISLSDAAAGFLPRFIVFNKNKAYVSGYDGSITKIDTASLTIDGRLKVGGALEEVAVVNNKLYVTNSAHFQFGTADNSSVSVVDLNTFTKTKDITVGFNPTRISATNSGDLFVLTKGNYADIKPSLDKINSISDTKTGTNDKVSLEFLRVTGTKGFVIGDYLDPYFKSFNLGTGELESNFITDATVINSPYGVTINTFNNEVLVSDANFYGAEGKVIGFTAAGVKKFEFKTGSAPQTAVFNYSYK</sequence>
<dbReference type="EMBL" id="SNYC01000003">
    <property type="protein sequence ID" value="TDQ12063.1"/>
    <property type="molecule type" value="Genomic_DNA"/>
</dbReference>
<name>A0A4V3D1Q0_9SPHI</name>
<dbReference type="InterPro" id="IPR051200">
    <property type="entry name" value="Host-pathogen_enzymatic-act"/>
</dbReference>
<dbReference type="SUPFAM" id="SSF51004">
    <property type="entry name" value="C-terminal (heme d1) domain of cytochrome cd1-nitrite reductase"/>
    <property type="match status" value="1"/>
</dbReference>
<evidence type="ECO:0000313" key="2">
    <source>
        <dbReference type="Proteomes" id="UP000295620"/>
    </source>
</evidence>
<dbReference type="InterPro" id="IPR031815">
    <property type="entry name" value="DUF5074"/>
</dbReference>
<accession>A0A4V3D1Q0</accession>
<protein>
    <recommendedName>
        <fullName evidence="3">YVTN family beta-propeller protein</fullName>
    </recommendedName>
</protein>
<dbReference type="PANTHER" id="PTHR47197:SF3">
    <property type="entry name" value="DIHYDRO-HEME D1 DEHYDROGENASE"/>
    <property type="match status" value="1"/>
</dbReference>
<proteinExistence type="predicted"/>
<dbReference type="PROSITE" id="PS51257">
    <property type="entry name" value="PROKAR_LIPOPROTEIN"/>
    <property type="match status" value="1"/>
</dbReference>
<gene>
    <name evidence="1" type="ORF">ATK78_1194</name>
</gene>
<dbReference type="Proteomes" id="UP000295620">
    <property type="component" value="Unassembled WGS sequence"/>
</dbReference>
<dbReference type="PANTHER" id="PTHR47197">
    <property type="entry name" value="PROTEIN NIRF"/>
    <property type="match status" value="1"/>
</dbReference>
<evidence type="ECO:0000313" key="1">
    <source>
        <dbReference type="EMBL" id="TDQ12063.1"/>
    </source>
</evidence>
<dbReference type="AlphaFoldDB" id="A0A4V3D1Q0"/>
<dbReference type="OrthoDB" id="792648at2"/>
<dbReference type="RefSeq" id="WP_133575080.1">
    <property type="nucleotide sequence ID" value="NZ_SNYC01000003.1"/>
</dbReference>
<dbReference type="InterPro" id="IPR015943">
    <property type="entry name" value="WD40/YVTN_repeat-like_dom_sf"/>
</dbReference>
<evidence type="ECO:0008006" key="3">
    <source>
        <dbReference type="Google" id="ProtNLM"/>
    </source>
</evidence>
<dbReference type="Gene3D" id="2.130.10.10">
    <property type="entry name" value="YVTN repeat-like/Quinoprotein amine dehydrogenase"/>
    <property type="match status" value="1"/>
</dbReference>
<dbReference type="Pfam" id="PF16819">
    <property type="entry name" value="DUF5074"/>
    <property type="match status" value="1"/>
</dbReference>
<reference evidence="1 2" key="1">
    <citation type="submission" date="2019-03" db="EMBL/GenBank/DDBJ databases">
        <title>Genomic Encyclopedia of Archaeal and Bacterial Type Strains, Phase II (KMG-II): from individual species to whole genera.</title>
        <authorList>
            <person name="Goeker M."/>
        </authorList>
    </citation>
    <scope>NUCLEOTIDE SEQUENCE [LARGE SCALE GENOMIC DNA]</scope>
    <source>
        <strain evidence="1 2">DSM 19035</strain>
    </source>
</reference>
<keyword evidence="2" id="KW-1185">Reference proteome</keyword>
<organism evidence="1 2">
    <name type="scientific">Pedobacter metabolipauper</name>
    <dbReference type="NCBI Taxonomy" id="425513"/>
    <lineage>
        <taxon>Bacteria</taxon>
        <taxon>Pseudomonadati</taxon>
        <taxon>Bacteroidota</taxon>
        <taxon>Sphingobacteriia</taxon>
        <taxon>Sphingobacteriales</taxon>
        <taxon>Sphingobacteriaceae</taxon>
        <taxon>Pedobacter</taxon>
    </lineage>
</organism>